<gene>
    <name evidence="1" type="ORF">BECKFW1821C_GA0114237_100723</name>
</gene>
<dbReference type="EMBL" id="CAADFE010000007">
    <property type="protein sequence ID" value="VFJ65203.1"/>
    <property type="molecule type" value="Genomic_DNA"/>
</dbReference>
<accession>A0A450TDU8</accession>
<reference evidence="1" key="1">
    <citation type="submission" date="2019-02" db="EMBL/GenBank/DDBJ databases">
        <authorList>
            <person name="Gruber-Vodicka R. H."/>
            <person name="Seah K. B. B."/>
        </authorList>
    </citation>
    <scope>NUCLEOTIDE SEQUENCE</scope>
    <source>
        <strain evidence="1">BECK_BZ131</strain>
    </source>
</reference>
<evidence type="ECO:0000313" key="1">
    <source>
        <dbReference type="EMBL" id="VFJ65203.1"/>
    </source>
</evidence>
<evidence type="ECO:0008006" key="2">
    <source>
        <dbReference type="Google" id="ProtNLM"/>
    </source>
</evidence>
<protein>
    <recommendedName>
        <fullName evidence="2">PIN domain-containing protein</fullName>
    </recommendedName>
</protein>
<name>A0A450TDU8_9GAMM</name>
<proteinExistence type="predicted"/>
<organism evidence="1">
    <name type="scientific">Candidatus Kentrum sp. FW</name>
    <dbReference type="NCBI Taxonomy" id="2126338"/>
    <lineage>
        <taxon>Bacteria</taxon>
        <taxon>Pseudomonadati</taxon>
        <taxon>Pseudomonadota</taxon>
        <taxon>Gammaproteobacteria</taxon>
        <taxon>Candidatus Kentrum</taxon>
    </lineage>
</organism>
<sequence length="43" mass="4964">MILVDTSVWVDHLRWCDEELSTLLDDDAILIHPFVIGEHAKNC</sequence>
<dbReference type="AlphaFoldDB" id="A0A450TDU8"/>